<feature type="domain" description="HTH tetR-type" evidence="4">
    <location>
        <begin position="24"/>
        <end position="84"/>
    </location>
</feature>
<dbReference type="SUPFAM" id="SSF46689">
    <property type="entry name" value="Homeodomain-like"/>
    <property type="match status" value="1"/>
</dbReference>
<dbReference type="InterPro" id="IPR009057">
    <property type="entry name" value="Homeodomain-like_sf"/>
</dbReference>
<dbReference type="PANTHER" id="PTHR30055:SF226">
    <property type="entry name" value="HTH-TYPE TRANSCRIPTIONAL REGULATOR PKSA"/>
    <property type="match status" value="1"/>
</dbReference>
<dbReference type="AlphaFoldDB" id="A0A6N7LVD5"/>
<dbReference type="Proteomes" id="UP000469421">
    <property type="component" value="Unassembled WGS sequence"/>
</dbReference>
<dbReference type="GO" id="GO:0003700">
    <property type="term" value="F:DNA-binding transcription factor activity"/>
    <property type="evidence" value="ECO:0007669"/>
    <property type="project" value="TreeGrafter"/>
</dbReference>
<feature type="region of interest" description="Disordered" evidence="3">
    <location>
        <begin position="1"/>
        <end position="20"/>
    </location>
</feature>
<protein>
    <submittedName>
        <fullName evidence="5">TetR family transcriptional regulator</fullName>
    </submittedName>
</protein>
<dbReference type="EMBL" id="WIRE01000001">
    <property type="protein sequence ID" value="MQX52271.1"/>
    <property type="molecule type" value="Genomic_DNA"/>
</dbReference>
<evidence type="ECO:0000313" key="5">
    <source>
        <dbReference type="EMBL" id="MQX52271.1"/>
    </source>
</evidence>
<evidence type="ECO:0000256" key="3">
    <source>
        <dbReference type="SAM" id="MobiDB-lite"/>
    </source>
</evidence>
<proteinExistence type="predicted"/>
<dbReference type="InterPro" id="IPR050109">
    <property type="entry name" value="HTH-type_TetR-like_transc_reg"/>
</dbReference>
<evidence type="ECO:0000256" key="1">
    <source>
        <dbReference type="ARBA" id="ARBA00023125"/>
    </source>
</evidence>
<organism evidence="5 6">
    <name type="scientific">Alcanivorax sediminis</name>
    <dbReference type="NCBI Taxonomy" id="2663008"/>
    <lineage>
        <taxon>Bacteria</taxon>
        <taxon>Pseudomonadati</taxon>
        <taxon>Pseudomonadota</taxon>
        <taxon>Gammaproteobacteria</taxon>
        <taxon>Oceanospirillales</taxon>
        <taxon>Alcanivoracaceae</taxon>
        <taxon>Alcanivorax</taxon>
    </lineage>
</organism>
<dbReference type="RefSeq" id="WP_153498995.1">
    <property type="nucleotide sequence ID" value="NZ_WIRE01000001.1"/>
</dbReference>
<keyword evidence="6" id="KW-1185">Reference proteome</keyword>
<dbReference type="InterPro" id="IPR001647">
    <property type="entry name" value="HTH_TetR"/>
</dbReference>
<comment type="caution">
    <text evidence="5">The sequence shown here is derived from an EMBL/GenBank/DDBJ whole genome shotgun (WGS) entry which is preliminary data.</text>
</comment>
<feature type="compositionally biased region" description="Basic residues" evidence="3">
    <location>
        <begin position="1"/>
        <end position="10"/>
    </location>
</feature>
<dbReference type="PROSITE" id="PS50977">
    <property type="entry name" value="HTH_TETR_2"/>
    <property type="match status" value="1"/>
</dbReference>
<evidence type="ECO:0000259" key="4">
    <source>
        <dbReference type="PROSITE" id="PS50977"/>
    </source>
</evidence>
<feature type="DNA-binding region" description="H-T-H motif" evidence="2">
    <location>
        <begin position="47"/>
        <end position="66"/>
    </location>
</feature>
<dbReference type="Gene3D" id="1.10.357.10">
    <property type="entry name" value="Tetracycline Repressor, domain 2"/>
    <property type="match status" value="1"/>
</dbReference>
<evidence type="ECO:0000256" key="2">
    <source>
        <dbReference type="PROSITE-ProRule" id="PRU00335"/>
    </source>
</evidence>
<reference evidence="5 6" key="1">
    <citation type="submission" date="2019-10" db="EMBL/GenBank/DDBJ databases">
        <title>Alcanivorax sp.PA15-N-34 draft genome sequence.</title>
        <authorList>
            <person name="Liao X."/>
            <person name="Shao Z."/>
        </authorList>
    </citation>
    <scope>NUCLEOTIDE SEQUENCE [LARGE SCALE GENOMIC DNA]</scope>
    <source>
        <strain evidence="5 6">PA15-N-34</strain>
    </source>
</reference>
<dbReference type="Pfam" id="PF00440">
    <property type="entry name" value="TetR_N"/>
    <property type="match status" value="1"/>
</dbReference>
<name>A0A6N7LVD5_9GAMM</name>
<gene>
    <name evidence="5" type="ORF">GFN93_03360</name>
</gene>
<evidence type="ECO:0000313" key="6">
    <source>
        <dbReference type="Proteomes" id="UP000469421"/>
    </source>
</evidence>
<sequence length="220" mass="24308">MTTTRRKSSRGRTYGGESPEVRARRRYQAFLDAGLELFGTVGYRATTMRKLCKTAGLTDRYFYASFHSMEDLLVVVYEKQVAEIQQHILTAVLAVQPKGDNQALINTGLDAFFAAVEDARVARVVWQEIMGVSPRVDALYNQTVQNFASLLKSLMQGIHPDWISNQDAGLVHRVALGVVGSVSQVTLDWLLSDYQAPRADVVASVAMILRGLLLVAEADS</sequence>
<dbReference type="GO" id="GO:0000976">
    <property type="term" value="F:transcription cis-regulatory region binding"/>
    <property type="evidence" value="ECO:0007669"/>
    <property type="project" value="TreeGrafter"/>
</dbReference>
<dbReference type="PANTHER" id="PTHR30055">
    <property type="entry name" value="HTH-TYPE TRANSCRIPTIONAL REGULATOR RUTR"/>
    <property type="match status" value="1"/>
</dbReference>
<keyword evidence="1 2" id="KW-0238">DNA-binding</keyword>
<accession>A0A6N7LVD5</accession>